<dbReference type="AlphaFoldDB" id="W7ML35"/>
<dbReference type="PANTHER" id="PTHR38111">
    <property type="entry name" value="ZN(2)-C6 FUNGAL-TYPE DOMAIN-CONTAINING PROTEIN-RELATED"/>
    <property type="match status" value="1"/>
</dbReference>
<sequence>MVGVSKSKACADCKRRRVKCDLTSPRCQRCTKAGIICRGVRNQPTLWVHRTPTQLNVSALSVIQSQQQTNWLSLLQRMRCQISSKAIYDVSTFRSQAFSVAVSIYFPQGRYTTSEEDHSSTPSSWLKAVCKMEGPSEALDYSLVAFVAIQIRLSGEVGVSYDEAIELYNHALSKVIHVLDCPCVLGKNDESIAAIVILSTCELFLFHASTSWNAHAQGVSEILRHRAVPVTNTASWNDLCRRLCVICVIQALSQKKPLNLEPKLWREHIGPWAAPDSFGALLDMTIDIPSVMAEAYTFASSDKADGEELSRYIDLLTEKFYLLQNWRALVHRNIAARNQTPLFWSVPSRASNPADEGYPDKLFPFALMFSSVEGASPWILCSSIMLDIIETILLLRAKAASPGVSVSPGECPDDGSIHKGSPTQADADYIARMMCQSIEYCYRSENGTFGPQITCNAQTTMLGYFAGRGMKRELEWCRAIKYMKGPGTSFGIDLMQFKKPPEL</sequence>
<name>W7ML35_GIBM7</name>
<reference evidence="3 4" key="1">
    <citation type="journal article" date="2010" name="Nature">
        <title>Comparative genomics reveals mobile pathogenicity chromosomes in Fusarium.</title>
        <authorList>
            <person name="Ma L.J."/>
            <person name="van der Does H.C."/>
            <person name="Borkovich K.A."/>
            <person name="Coleman J.J."/>
            <person name="Daboussi M.J."/>
            <person name="Di Pietro A."/>
            <person name="Dufresne M."/>
            <person name="Freitag M."/>
            <person name="Grabherr M."/>
            <person name="Henrissat B."/>
            <person name="Houterman P.M."/>
            <person name="Kang S."/>
            <person name="Shim W.B."/>
            <person name="Woloshuk C."/>
            <person name="Xie X."/>
            <person name="Xu J.R."/>
            <person name="Antoniw J."/>
            <person name="Baker S.E."/>
            <person name="Bluhm B.H."/>
            <person name="Breakspear A."/>
            <person name="Brown D.W."/>
            <person name="Butchko R.A."/>
            <person name="Chapman S."/>
            <person name="Coulson R."/>
            <person name="Coutinho P.M."/>
            <person name="Danchin E.G."/>
            <person name="Diener A."/>
            <person name="Gale L.R."/>
            <person name="Gardiner D.M."/>
            <person name="Goff S."/>
            <person name="Hammond-Kosack K.E."/>
            <person name="Hilburn K."/>
            <person name="Hua-Van A."/>
            <person name="Jonkers W."/>
            <person name="Kazan K."/>
            <person name="Kodira C.D."/>
            <person name="Koehrsen M."/>
            <person name="Kumar L."/>
            <person name="Lee Y.H."/>
            <person name="Li L."/>
            <person name="Manners J.M."/>
            <person name="Miranda-Saavedra D."/>
            <person name="Mukherjee M."/>
            <person name="Park G."/>
            <person name="Park J."/>
            <person name="Park S.Y."/>
            <person name="Proctor R.H."/>
            <person name="Regev A."/>
            <person name="Ruiz-Roldan M.C."/>
            <person name="Sain D."/>
            <person name="Sakthikumar S."/>
            <person name="Sykes S."/>
            <person name="Schwartz D.C."/>
            <person name="Turgeon B.G."/>
            <person name="Wapinski I."/>
            <person name="Yoder O."/>
            <person name="Young S."/>
            <person name="Zeng Q."/>
            <person name="Zhou S."/>
            <person name="Galagan J."/>
            <person name="Cuomo C.A."/>
            <person name="Kistler H.C."/>
            <person name="Rep M."/>
        </authorList>
    </citation>
    <scope>NUCLEOTIDE SEQUENCE [LARGE SCALE GENOMIC DNA]</scope>
    <source>
        <strain evidence="3">7600</strain>
        <strain evidence="4">M3125 / FGSC 7600</strain>
    </source>
</reference>
<reference evidence="3" key="2">
    <citation type="submission" date="2013-11" db="EMBL/GenBank/DDBJ databases">
        <authorList>
            <consortium name="The Broad Institute Genome Sequencing Platform"/>
            <person name="Ma L.-J."/>
            <person name="Corby-Kistler H."/>
            <person name="Broz K."/>
            <person name="Gale L.R."/>
            <person name="Jonkers W."/>
            <person name="O'Donnell K."/>
            <person name="Ploetz R."/>
            <person name="Steinberg C."/>
            <person name="Schwartz D.C."/>
            <person name="VanEtten H."/>
            <person name="Zhou S."/>
            <person name="Young S.K."/>
            <person name="Zeng Q."/>
            <person name="Gargeya S."/>
            <person name="Fitzgerald M."/>
            <person name="Abouelleil A."/>
            <person name="Alvarado L."/>
            <person name="Chapman S.B."/>
            <person name="Gainer-Dewar J."/>
            <person name="Goldberg J."/>
            <person name="Griggs A."/>
            <person name="Gujja S."/>
            <person name="Hansen M."/>
            <person name="Howarth C."/>
            <person name="Imamovic A."/>
            <person name="Ireland A."/>
            <person name="Larimer J."/>
            <person name="McCowan C."/>
            <person name="Murphy C."/>
            <person name="Pearson M."/>
            <person name="Poon T.W."/>
            <person name="Priest M."/>
            <person name="Roberts A."/>
            <person name="Saif S."/>
            <person name="Shea T."/>
            <person name="Sykes S."/>
            <person name="Wortman J."/>
            <person name="Nusbaum C."/>
            <person name="Birren B."/>
        </authorList>
    </citation>
    <scope>NUCLEOTIDE SEQUENCE</scope>
    <source>
        <strain evidence="3">7600</strain>
    </source>
</reference>
<keyword evidence="4" id="KW-1185">Reference proteome</keyword>
<evidence type="ECO:0000313" key="4">
    <source>
        <dbReference type="Proteomes" id="UP000009096"/>
    </source>
</evidence>
<dbReference type="RefSeq" id="XP_018758008.1">
    <property type="nucleotide sequence ID" value="XM_018899855.1"/>
</dbReference>
<dbReference type="OrthoDB" id="5126878at2759"/>
<feature type="domain" description="Zn(2)-C6 fungal-type" evidence="2">
    <location>
        <begin position="9"/>
        <end position="37"/>
    </location>
</feature>
<dbReference type="RefSeq" id="XP_018758007.1">
    <property type="nucleotide sequence ID" value="XM_018899854.1"/>
</dbReference>
<accession>W7ML35</accession>
<gene>
    <name evidence="3" type="ORF">FVEG_10694</name>
</gene>
<dbReference type="VEuPathDB" id="FungiDB:FVEG_10694"/>
<evidence type="ECO:0000256" key="1">
    <source>
        <dbReference type="ARBA" id="ARBA00023242"/>
    </source>
</evidence>
<dbReference type="SMART" id="SM00066">
    <property type="entry name" value="GAL4"/>
    <property type="match status" value="1"/>
</dbReference>
<dbReference type="GeneID" id="30068263"/>
<dbReference type="InterPro" id="IPR053178">
    <property type="entry name" value="Osmoadaptation_assoc"/>
</dbReference>
<evidence type="ECO:0000313" key="3">
    <source>
        <dbReference type="EMBL" id="EWG51816.1"/>
    </source>
</evidence>
<dbReference type="Proteomes" id="UP000009096">
    <property type="component" value="Chromosome 11"/>
</dbReference>
<dbReference type="InterPro" id="IPR001138">
    <property type="entry name" value="Zn2Cys6_DnaBD"/>
</dbReference>
<proteinExistence type="predicted"/>
<dbReference type="eggNOG" id="ENOG502SKAT">
    <property type="taxonomic scope" value="Eukaryota"/>
</dbReference>
<organism evidence="3 4">
    <name type="scientific">Gibberella moniliformis (strain M3125 / FGSC 7600)</name>
    <name type="common">Maize ear and stalk rot fungus</name>
    <name type="synonym">Fusarium verticillioides</name>
    <dbReference type="NCBI Taxonomy" id="334819"/>
    <lineage>
        <taxon>Eukaryota</taxon>
        <taxon>Fungi</taxon>
        <taxon>Dikarya</taxon>
        <taxon>Ascomycota</taxon>
        <taxon>Pezizomycotina</taxon>
        <taxon>Sordariomycetes</taxon>
        <taxon>Hypocreomycetidae</taxon>
        <taxon>Hypocreales</taxon>
        <taxon>Nectriaceae</taxon>
        <taxon>Fusarium</taxon>
        <taxon>Fusarium fujikuroi species complex</taxon>
    </lineage>
</organism>
<protein>
    <recommendedName>
        <fullName evidence="2">Zn(2)-C6 fungal-type domain-containing protein</fullName>
    </recommendedName>
</protein>
<dbReference type="PROSITE" id="PS00463">
    <property type="entry name" value="ZN2_CY6_FUNGAL_1"/>
    <property type="match status" value="1"/>
</dbReference>
<dbReference type="GO" id="GO:0000981">
    <property type="term" value="F:DNA-binding transcription factor activity, RNA polymerase II-specific"/>
    <property type="evidence" value="ECO:0007669"/>
    <property type="project" value="InterPro"/>
</dbReference>
<dbReference type="EMBL" id="DS022256">
    <property type="protein sequence ID" value="EWG51817.1"/>
    <property type="molecule type" value="Genomic_DNA"/>
</dbReference>
<dbReference type="SUPFAM" id="SSF57701">
    <property type="entry name" value="Zn2/Cys6 DNA-binding domain"/>
    <property type="match status" value="1"/>
</dbReference>
<dbReference type="KEGG" id="fvr:FVEG_10694"/>
<dbReference type="OMA" id="CVICVIQ"/>
<dbReference type="EMBL" id="DS022256">
    <property type="protein sequence ID" value="EWG51816.1"/>
    <property type="molecule type" value="Genomic_DNA"/>
</dbReference>
<evidence type="ECO:0000259" key="2">
    <source>
        <dbReference type="PROSITE" id="PS50048"/>
    </source>
</evidence>
<dbReference type="InterPro" id="IPR036864">
    <property type="entry name" value="Zn2-C6_fun-type_DNA-bd_sf"/>
</dbReference>
<dbReference type="STRING" id="334819.W7ML35"/>
<dbReference type="GO" id="GO:0008270">
    <property type="term" value="F:zinc ion binding"/>
    <property type="evidence" value="ECO:0007669"/>
    <property type="project" value="InterPro"/>
</dbReference>
<dbReference type="HOGENOM" id="CLU_021599_7_0_1"/>
<keyword evidence="1" id="KW-0539">Nucleus</keyword>
<dbReference type="PROSITE" id="PS50048">
    <property type="entry name" value="ZN2_CY6_FUNGAL_2"/>
    <property type="match status" value="1"/>
</dbReference>
<dbReference type="Gene3D" id="4.10.240.10">
    <property type="entry name" value="Zn(2)-C6 fungal-type DNA-binding domain"/>
    <property type="match status" value="1"/>
</dbReference>
<dbReference type="Pfam" id="PF00172">
    <property type="entry name" value="Zn_clus"/>
    <property type="match status" value="1"/>
</dbReference>
<dbReference type="CDD" id="cd00067">
    <property type="entry name" value="GAL4"/>
    <property type="match status" value="1"/>
</dbReference>